<evidence type="ECO:0000256" key="1">
    <source>
        <dbReference type="SAM" id="MobiDB-lite"/>
    </source>
</evidence>
<keyword evidence="3" id="KW-1185">Reference proteome</keyword>
<name>A0A2T0TGS4_9PSEU</name>
<gene>
    <name evidence="2" type="ORF">CLV43_102461</name>
</gene>
<dbReference type="OrthoDB" id="4420885at2"/>
<evidence type="ECO:0000313" key="3">
    <source>
        <dbReference type="Proteomes" id="UP000239494"/>
    </source>
</evidence>
<comment type="caution">
    <text evidence="2">The sequence shown here is derived from an EMBL/GenBank/DDBJ whole genome shotgun (WGS) entry which is preliminary data.</text>
</comment>
<feature type="region of interest" description="Disordered" evidence="1">
    <location>
        <begin position="276"/>
        <end position="295"/>
    </location>
</feature>
<dbReference type="PANTHER" id="PTHR43781">
    <property type="entry name" value="SACCHAROPINE DEHYDROGENASE"/>
    <property type="match status" value="1"/>
</dbReference>
<dbReference type="Proteomes" id="UP000239494">
    <property type="component" value="Unassembled WGS sequence"/>
</dbReference>
<dbReference type="RefSeq" id="WP_106186474.1">
    <property type="nucleotide sequence ID" value="NZ_PVTF01000002.1"/>
</dbReference>
<dbReference type="InterPro" id="IPR036291">
    <property type="entry name" value="NAD(P)-bd_dom_sf"/>
</dbReference>
<dbReference type="PANTHER" id="PTHR43781:SF1">
    <property type="entry name" value="SACCHAROPINE DEHYDROGENASE"/>
    <property type="match status" value="1"/>
</dbReference>
<dbReference type="EMBL" id="PVTF01000002">
    <property type="protein sequence ID" value="PRY44896.1"/>
    <property type="molecule type" value="Genomic_DNA"/>
</dbReference>
<dbReference type="Gene3D" id="3.40.50.720">
    <property type="entry name" value="NAD(P)-binding Rossmann-like Domain"/>
    <property type="match status" value="1"/>
</dbReference>
<organism evidence="2 3">
    <name type="scientific">Umezawaea tangerina</name>
    <dbReference type="NCBI Taxonomy" id="84725"/>
    <lineage>
        <taxon>Bacteria</taxon>
        <taxon>Bacillati</taxon>
        <taxon>Actinomycetota</taxon>
        <taxon>Actinomycetes</taxon>
        <taxon>Pseudonocardiales</taxon>
        <taxon>Pseudonocardiaceae</taxon>
        <taxon>Umezawaea</taxon>
    </lineage>
</organism>
<evidence type="ECO:0000313" key="2">
    <source>
        <dbReference type="EMBL" id="PRY44896.1"/>
    </source>
</evidence>
<dbReference type="AlphaFoldDB" id="A0A2T0TGS4"/>
<reference evidence="2 3" key="1">
    <citation type="submission" date="2018-03" db="EMBL/GenBank/DDBJ databases">
        <title>Genomic Encyclopedia of Archaeal and Bacterial Type Strains, Phase II (KMG-II): from individual species to whole genera.</title>
        <authorList>
            <person name="Goeker M."/>
        </authorList>
    </citation>
    <scope>NUCLEOTIDE SEQUENCE [LARGE SCALE GENOMIC DNA]</scope>
    <source>
        <strain evidence="2 3">DSM 44720</strain>
    </source>
</reference>
<sequence length="361" mass="37509">MSTEVWILGGTGRSGRAVAGELVRRGVTPVLVGRDAARLTATAAEYGAARTVVAGTVAEMATEIRRRQPAVVINTIGPFTTTAAPIIQACLPGSHYIDLANDLAALTVVFGFDTAATAAGRTLVTGAGFGVTATESVVVKLCENRPAPDSVRVNMVPSLGMEAGTVGEALAATLLDGLPGVPGGGRYDGRRYLNGRLVKSRIGSDRENLRLPDGTHVTTASIPLGELMAAHHASGAPTVTSASSEFPSSPLIRAVLPIATALLTITPIRTYAKRKLATTKTPARPRPRPHSWGHARLHWNDGTTLEGWLKLGDAQTFTGAIPAELAHRLLTTPAKPGSHTPAALYGPTLAEACGAEYLITT</sequence>
<protein>
    <submittedName>
        <fullName evidence="2">Short subunit dehydrogenase-like uncharacterized protein</fullName>
    </submittedName>
</protein>
<proteinExistence type="predicted"/>
<dbReference type="SUPFAM" id="SSF51735">
    <property type="entry name" value="NAD(P)-binding Rossmann-fold domains"/>
    <property type="match status" value="1"/>
</dbReference>
<accession>A0A2T0TGS4</accession>